<dbReference type="HOGENOM" id="CLU_024796_1_0_1"/>
<protein>
    <recommendedName>
        <fullName evidence="3">Rab-GAP TBC domain-containing protein</fullName>
    </recommendedName>
</protein>
<dbReference type="GO" id="GO:0005789">
    <property type="term" value="C:endoplasmic reticulum membrane"/>
    <property type="evidence" value="ECO:0007669"/>
    <property type="project" value="TreeGrafter"/>
</dbReference>
<dbReference type="InterPro" id="IPR035969">
    <property type="entry name" value="Rab-GAP_TBC_sf"/>
</dbReference>
<evidence type="ECO:0000313" key="5">
    <source>
        <dbReference type="Proteomes" id="UP000053257"/>
    </source>
</evidence>
<dbReference type="PANTHER" id="PTHR20913:SF7">
    <property type="entry name" value="RE60063P"/>
    <property type="match status" value="1"/>
</dbReference>
<accession>A0A0C3PLD7</accession>
<dbReference type="PANTHER" id="PTHR20913">
    <property type="entry name" value="TBC1 DOMAIN FAMILY MEMBER 20/GTPASE"/>
    <property type="match status" value="1"/>
</dbReference>
<dbReference type="Gene3D" id="1.10.472.80">
    <property type="entry name" value="Ypt/Rab-GAP domain of gyp1p, domain 3"/>
    <property type="match status" value="1"/>
</dbReference>
<evidence type="ECO:0000313" key="4">
    <source>
        <dbReference type="EMBL" id="KIP07258.1"/>
    </source>
</evidence>
<feature type="compositionally biased region" description="Polar residues" evidence="2">
    <location>
        <begin position="55"/>
        <end position="67"/>
    </location>
</feature>
<sequence length="599" mass="66698">MHDNEKRPIDATPSPATDCVQLEWDEIRQLSLRPGGLRDRRAELWTKLLHVEPPNISSSSEPDSTSALDGEKSRVVEPHPDERQVRLDTDRSFVLYPVVGDLSERESKQNELNDLIVEVFRKRRELSYFQGYHDIISVLFLTLPKEVQFPAAEKLSLHRLRDSMGSSLEPVIGLLRIVKRVLDCADPEYSASLNHTGKMPYYALSNLLTLFSHDMPTLPLVQHVFDYLLCRHPIAVVYLAAAVLLSRKAEVQRLQEEDEDGMVHSLLSSLPDIYDDYDDEETSIPSEAAVVVHEASSPSVLEESSPSSGASEEALSPNSSNDNYDNDFLSADESETDISSHPDDATLVDESSHTSELDTPSPSMLEDDPTLVSEETTKTLQHLQEPSTAPSGSFHIAPETTYPPEFSPRDEATSAPAQEAGVRRPRIHISALLEQADELLARYPPLDPPVSLEAVMGPNSVMRTWSEDPALLPSDDAAERMVASPHLVVLPPPLEDEEDSEAEKDEQEEREKVERERRHRRRLRKPMRIGSVVVEPKVVVGAALVLGVAMAVYGWQVTPQRHHSHTAGRELLRMCKYLGVSVAALGGRLRDGLVEMANV</sequence>
<name>A0A0C3PLD7_PHLG1</name>
<dbReference type="EMBL" id="KN840501">
    <property type="protein sequence ID" value="KIP07258.1"/>
    <property type="molecule type" value="Genomic_DNA"/>
</dbReference>
<evidence type="ECO:0000259" key="3">
    <source>
        <dbReference type="PROSITE" id="PS50086"/>
    </source>
</evidence>
<reference evidence="4 5" key="1">
    <citation type="journal article" date="2014" name="PLoS Genet.">
        <title>Analysis of the Phlebiopsis gigantea genome, transcriptome and secretome provides insight into its pioneer colonization strategies of wood.</title>
        <authorList>
            <person name="Hori C."/>
            <person name="Ishida T."/>
            <person name="Igarashi K."/>
            <person name="Samejima M."/>
            <person name="Suzuki H."/>
            <person name="Master E."/>
            <person name="Ferreira P."/>
            <person name="Ruiz-Duenas F.J."/>
            <person name="Held B."/>
            <person name="Canessa P."/>
            <person name="Larrondo L.F."/>
            <person name="Schmoll M."/>
            <person name="Druzhinina I.S."/>
            <person name="Kubicek C.P."/>
            <person name="Gaskell J.A."/>
            <person name="Kersten P."/>
            <person name="St John F."/>
            <person name="Glasner J."/>
            <person name="Sabat G."/>
            <person name="Splinter BonDurant S."/>
            <person name="Syed K."/>
            <person name="Yadav J."/>
            <person name="Mgbeahuruike A.C."/>
            <person name="Kovalchuk A."/>
            <person name="Asiegbu F.O."/>
            <person name="Lackner G."/>
            <person name="Hoffmeister D."/>
            <person name="Rencoret J."/>
            <person name="Gutierrez A."/>
            <person name="Sun H."/>
            <person name="Lindquist E."/>
            <person name="Barry K."/>
            <person name="Riley R."/>
            <person name="Grigoriev I.V."/>
            <person name="Henrissat B."/>
            <person name="Kues U."/>
            <person name="Berka R.M."/>
            <person name="Martinez A.T."/>
            <person name="Covert S.F."/>
            <person name="Blanchette R.A."/>
            <person name="Cullen D."/>
        </authorList>
    </citation>
    <scope>NUCLEOTIDE SEQUENCE [LARGE SCALE GENOMIC DNA]</scope>
    <source>
        <strain evidence="4 5">11061_1 CR5-6</strain>
    </source>
</reference>
<dbReference type="AlphaFoldDB" id="A0A0C3PLD7"/>
<feature type="region of interest" description="Disordered" evidence="2">
    <location>
        <begin position="291"/>
        <end position="422"/>
    </location>
</feature>
<keyword evidence="5" id="KW-1185">Reference proteome</keyword>
<evidence type="ECO:0000256" key="2">
    <source>
        <dbReference type="SAM" id="MobiDB-lite"/>
    </source>
</evidence>
<evidence type="ECO:0000256" key="1">
    <source>
        <dbReference type="ARBA" id="ARBA00022468"/>
    </source>
</evidence>
<feature type="compositionally biased region" description="Basic and acidic residues" evidence="2">
    <location>
        <begin position="69"/>
        <end position="82"/>
    </location>
</feature>
<dbReference type="InterPro" id="IPR045913">
    <property type="entry name" value="TBC20/Gyp8-like"/>
</dbReference>
<dbReference type="PROSITE" id="PS50086">
    <property type="entry name" value="TBC_RABGAP"/>
    <property type="match status" value="1"/>
</dbReference>
<keyword evidence="1" id="KW-0343">GTPase activation</keyword>
<dbReference type="SUPFAM" id="SSF47923">
    <property type="entry name" value="Ypt/Rab-GAP domain of gyp1p"/>
    <property type="match status" value="2"/>
</dbReference>
<feature type="region of interest" description="Disordered" evidence="2">
    <location>
        <begin position="490"/>
        <end position="519"/>
    </location>
</feature>
<organism evidence="4 5">
    <name type="scientific">Phlebiopsis gigantea (strain 11061_1 CR5-6)</name>
    <name type="common">White-rot fungus</name>
    <name type="synonym">Peniophora gigantea</name>
    <dbReference type="NCBI Taxonomy" id="745531"/>
    <lineage>
        <taxon>Eukaryota</taxon>
        <taxon>Fungi</taxon>
        <taxon>Dikarya</taxon>
        <taxon>Basidiomycota</taxon>
        <taxon>Agaricomycotina</taxon>
        <taxon>Agaricomycetes</taxon>
        <taxon>Polyporales</taxon>
        <taxon>Phanerochaetaceae</taxon>
        <taxon>Phlebiopsis</taxon>
    </lineage>
</organism>
<dbReference type="GO" id="GO:0005096">
    <property type="term" value="F:GTPase activator activity"/>
    <property type="evidence" value="ECO:0007669"/>
    <property type="project" value="UniProtKB-KW"/>
</dbReference>
<gene>
    <name evidence="4" type="ORF">PHLGIDRAFT_127792</name>
</gene>
<feature type="compositionally biased region" description="Acidic residues" evidence="2">
    <location>
        <begin position="494"/>
        <end position="506"/>
    </location>
</feature>
<dbReference type="Proteomes" id="UP000053257">
    <property type="component" value="Unassembled WGS sequence"/>
</dbReference>
<dbReference type="OrthoDB" id="206700at2759"/>
<feature type="compositionally biased region" description="Basic and acidic residues" evidence="2">
    <location>
        <begin position="338"/>
        <end position="356"/>
    </location>
</feature>
<dbReference type="GO" id="GO:0006888">
    <property type="term" value="P:endoplasmic reticulum to Golgi vesicle-mediated transport"/>
    <property type="evidence" value="ECO:0007669"/>
    <property type="project" value="TreeGrafter"/>
</dbReference>
<feature type="region of interest" description="Disordered" evidence="2">
    <location>
        <begin position="54"/>
        <end position="82"/>
    </location>
</feature>
<dbReference type="Gene3D" id="1.10.8.1310">
    <property type="match status" value="1"/>
</dbReference>
<dbReference type="Pfam" id="PF00566">
    <property type="entry name" value="RabGAP-TBC"/>
    <property type="match status" value="1"/>
</dbReference>
<dbReference type="STRING" id="745531.A0A0C3PLD7"/>
<feature type="compositionally biased region" description="Low complexity" evidence="2">
    <location>
        <begin position="294"/>
        <end position="327"/>
    </location>
</feature>
<proteinExistence type="predicted"/>
<feature type="domain" description="Rab-GAP TBC" evidence="3">
    <location>
        <begin position="35"/>
        <end position="232"/>
    </location>
</feature>
<dbReference type="SMART" id="SM00164">
    <property type="entry name" value="TBC"/>
    <property type="match status" value="1"/>
</dbReference>
<feature type="compositionally biased region" description="Polar residues" evidence="2">
    <location>
        <begin position="378"/>
        <end position="391"/>
    </location>
</feature>
<dbReference type="InterPro" id="IPR000195">
    <property type="entry name" value="Rab-GAP-TBC_dom"/>
</dbReference>
<feature type="compositionally biased region" description="Basic and acidic residues" evidence="2">
    <location>
        <begin position="507"/>
        <end position="516"/>
    </location>
</feature>